<accession>A0A2T7B687</accession>
<gene>
    <name evidence="1" type="ORF">BS411_08330</name>
</gene>
<reference evidence="1" key="1">
    <citation type="submission" date="2016-12" db="EMBL/GenBank/DDBJ databases">
        <title>Analysis of the Molecular Diversity Among Cronobacter Species Isolated from Filth Flies Using a Pan Genomic DNA Microarray.</title>
        <authorList>
            <person name="Pava-Ripoll M."/>
            <person name="Tall B."/>
            <person name="Farber J."/>
            <person name="Fanning S."/>
            <person name="Lehner A."/>
            <person name="Stephan R."/>
            <person name="Pagotto F."/>
            <person name="Iverson C."/>
            <person name="Ziobro G."/>
            <person name="Miller A."/>
            <person name="Pearson R."/>
            <person name="Yan Q."/>
            <person name="Kim M."/>
            <person name="Jeong S."/>
            <person name="Park J."/>
            <person name="Jun S."/>
            <person name="Choi H."/>
            <person name="Chung T."/>
            <person name="Yoo Y."/>
            <person name="Park E."/>
            <person name="Hwang S."/>
            <person name="Lee B."/>
            <person name="Sathyamoorthy V."/>
            <person name="Carter L."/>
            <person name="Mammel M."/>
            <person name="Jackson S."/>
            <person name="Kothary M."/>
            <person name="Patel I."/>
            <person name="Grim C."/>
            <person name="Gopinath G."/>
            <person name="Gangiredla J."/>
            <person name="Chase H."/>
        </authorList>
    </citation>
    <scope>NUCLEOTIDE SEQUENCE [LARGE SCALE GENOMIC DNA]</scope>
    <source>
        <strain evidence="1">MOD1-Sh41s</strain>
    </source>
</reference>
<name>A0A2T7B687_9ENTR</name>
<organism evidence="1">
    <name type="scientific">Cronobacter turicensis</name>
    <dbReference type="NCBI Taxonomy" id="413502"/>
    <lineage>
        <taxon>Bacteria</taxon>
        <taxon>Pseudomonadati</taxon>
        <taxon>Pseudomonadota</taxon>
        <taxon>Gammaproteobacteria</taxon>
        <taxon>Enterobacterales</taxon>
        <taxon>Enterobacteriaceae</taxon>
        <taxon>Cronobacter</taxon>
    </lineage>
</organism>
<sequence length="256" mass="28798">MHIRFIWPANGVGITLNEQHQEVWLDIDRGAFSLIPGGHMRNSLVFSLRGTQPDMTLSGSDYVCLAGDEHLAPHQPYPLGYGLTLQAGRYALQVTMATATDAIHADEWAVRDVDALLARSMRYVDWARPAETQTGDDILKMLESEYKRFLAWGEQRRDTTPAPVRTRLKYAPGDFALLREQMQDKTLTECILGSSHFITHVLDALSGLEPEPGVFDPPRYDILKIVAPDAQRIKAHTRLPALTVREFHQPDLDSLL</sequence>
<comment type="caution">
    <text evidence="1">The sequence shown here is derived from an EMBL/GenBank/DDBJ whole genome shotgun (WGS) entry which is preliminary data.</text>
</comment>
<dbReference type="AlphaFoldDB" id="A0A2T7B687"/>
<proteinExistence type="predicted"/>
<dbReference type="RefSeq" id="WP_075198139.1">
    <property type="nucleotide sequence ID" value="NZ_CP187984.1"/>
</dbReference>
<dbReference type="OrthoDB" id="6516812at2"/>
<protein>
    <submittedName>
        <fullName evidence="1">TagK domain-containing protein</fullName>
    </submittedName>
</protein>
<dbReference type="NCBIfam" id="NF033419">
    <property type="entry name" value="T6SS_TagK_dom"/>
    <property type="match status" value="1"/>
</dbReference>
<dbReference type="InterPro" id="IPR047914">
    <property type="entry name" value="TagK-like_C"/>
</dbReference>
<evidence type="ECO:0000313" key="1">
    <source>
        <dbReference type="EMBL" id="PUX23209.1"/>
    </source>
</evidence>
<dbReference type="EMBL" id="MSAG01000013">
    <property type="protein sequence ID" value="PUX23209.1"/>
    <property type="molecule type" value="Genomic_DNA"/>
</dbReference>